<evidence type="ECO:0000313" key="2">
    <source>
        <dbReference type="EMBL" id="SDS90977.1"/>
    </source>
</evidence>
<dbReference type="EMBL" id="LT629732">
    <property type="protein sequence ID" value="SDS90977.1"/>
    <property type="molecule type" value="Genomic_DNA"/>
</dbReference>
<dbReference type="STRING" id="117157.SAMN04489717_4309"/>
<proteinExistence type="predicted"/>
<gene>
    <name evidence="2" type="ORF">SAMN04489717_4309</name>
</gene>
<dbReference type="Pfam" id="PF09860">
    <property type="entry name" value="DUF2087"/>
    <property type="match status" value="1"/>
</dbReference>
<name>A0A1H1W1J8_9ACTN</name>
<dbReference type="InterPro" id="IPR018656">
    <property type="entry name" value="DUF2087"/>
</dbReference>
<dbReference type="RefSeq" id="WP_241827543.1">
    <property type="nucleotide sequence ID" value="NZ_LT629732.1"/>
</dbReference>
<dbReference type="AlphaFoldDB" id="A0A1H1W1J8"/>
<dbReference type="Proteomes" id="UP000198983">
    <property type="component" value="Chromosome I"/>
</dbReference>
<sequence>MGSEPTTDDGLALPADADPHTEKLFRAFVREGRITAMPAKAGRRRLLLDHVAQLFEPGVRYPEHVVNETLLRVYDDQAALRRYLVDEGLLARDNHAVYWRCGGTVRP</sequence>
<feature type="domain" description="DUF2087" evidence="1">
    <location>
        <begin position="33"/>
        <end position="100"/>
    </location>
</feature>
<organism evidence="2 3">
    <name type="scientific">Actinopolymorpha singaporensis</name>
    <dbReference type="NCBI Taxonomy" id="117157"/>
    <lineage>
        <taxon>Bacteria</taxon>
        <taxon>Bacillati</taxon>
        <taxon>Actinomycetota</taxon>
        <taxon>Actinomycetes</taxon>
        <taxon>Propionibacteriales</taxon>
        <taxon>Actinopolymorphaceae</taxon>
        <taxon>Actinopolymorpha</taxon>
    </lineage>
</organism>
<protein>
    <recommendedName>
        <fullName evidence="1">DUF2087 domain-containing protein</fullName>
    </recommendedName>
</protein>
<evidence type="ECO:0000313" key="3">
    <source>
        <dbReference type="Proteomes" id="UP000198983"/>
    </source>
</evidence>
<evidence type="ECO:0000259" key="1">
    <source>
        <dbReference type="Pfam" id="PF09860"/>
    </source>
</evidence>
<accession>A0A1H1W1J8</accession>
<reference evidence="2 3" key="1">
    <citation type="submission" date="2016-10" db="EMBL/GenBank/DDBJ databases">
        <authorList>
            <person name="de Groot N.N."/>
        </authorList>
    </citation>
    <scope>NUCLEOTIDE SEQUENCE [LARGE SCALE GENOMIC DNA]</scope>
    <source>
        <strain evidence="2 3">DSM 22024</strain>
    </source>
</reference>
<keyword evidence="3" id="KW-1185">Reference proteome</keyword>